<dbReference type="PANTHER" id="PTHR39560">
    <property type="entry name" value="PROTEIN ADENYLYLTRANSFERASE FIC-RELATED"/>
    <property type="match status" value="1"/>
</dbReference>
<evidence type="ECO:0000259" key="8">
    <source>
        <dbReference type="PROSITE" id="PS51459"/>
    </source>
</evidence>
<dbReference type="InterPro" id="IPR003812">
    <property type="entry name" value="Fido"/>
</dbReference>
<dbReference type="Pfam" id="PF02661">
    <property type="entry name" value="Fic"/>
    <property type="match status" value="1"/>
</dbReference>
<dbReference type="GO" id="GO:0005524">
    <property type="term" value="F:ATP binding"/>
    <property type="evidence" value="ECO:0007669"/>
    <property type="project" value="UniProtKB-KW"/>
</dbReference>
<protein>
    <recommendedName>
        <fullName evidence="5">protein adenylyltransferase</fullName>
        <ecNumber evidence="5">2.7.7.108</ecNumber>
    </recommendedName>
</protein>
<dbReference type="AlphaFoldDB" id="A0A0F4XKB7"/>
<dbReference type="GO" id="GO:0051302">
    <property type="term" value="P:regulation of cell division"/>
    <property type="evidence" value="ECO:0007669"/>
    <property type="project" value="TreeGrafter"/>
</dbReference>
<evidence type="ECO:0000313" key="10">
    <source>
        <dbReference type="Proteomes" id="UP000033662"/>
    </source>
</evidence>
<proteinExistence type="predicted"/>
<dbReference type="GO" id="GO:0070733">
    <property type="term" value="F:AMPylase activity"/>
    <property type="evidence" value="ECO:0007669"/>
    <property type="project" value="UniProtKB-EC"/>
</dbReference>
<keyword evidence="1" id="KW-0808">Transferase</keyword>
<dbReference type="PATRIC" id="fig|132476.4.peg.2852"/>
<evidence type="ECO:0000256" key="1">
    <source>
        <dbReference type="ARBA" id="ARBA00022679"/>
    </source>
</evidence>
<dbReference type="OrthoDB" id="9807853at2"/>
<comment type="caution">
    <text evidence="9">The sequence shown here is derived from an EMBL/GenBank/DDBJ whole genome shotgun (WGS) entry which is preliminary data.</text>
</comment>
<dbReference type="Gene3D" id="1.10.3290.10">
    <property type="entry name" value="Fido-like domain"/>
    <property type="match status" value="1"/>
</dbReference>
<keyword evidence="9" id="KW-0131">Cell cycle</keyword>
<dbReference type="GO" id="GO:0051301">
    <property type="term" value="P:cell division"/>
    <property type="evidence" value="ECO:0007669"/>
    <property type="project" value="UniProtKB-KW"/>
</dbReference>
<dbReference type="NCBIfam" id="NF007672">
    <property type="entry name" value="PRK10347.1"/>
    <property type="match status" value="1"/>
</dbReference>
<dbReference type="EC" id="2.7.7.108" evidence="5"/>
<keyword evidence="3" id="KW-0547">Nucleotide-binding</keyword>
<comment type="catalytic activity">
    <reaction evidence="6">
        <text>L-threonyl-[protein] + ATP = 3-O-(5'-adenylyl)-L-threonyl-[protein] + diphosphate</text>
        <dbReference type="Rhea" id="RHEA:54292"/>
        <dbReference type="Rhea" id="RHEA-COMP:11060"/>
        <dbReference type="Rhea" id="RHEA-COMP:13847"/>
        <dbReference type="ChEBI" id="CHEBI:30013"/>
        <dbReference type="ChEBI" id="CHEBI:30616"/>
        <dbReference type="ChEBI" id="CHEBI:33019"/>
        <dbReference type="ChEBI" id="CHEBI:138113"/>
        <dbReference type="EC" id="2.7.7.108"/>
    </reaction>
</comment>
<reference evidence="9 10" key="1">
    <citation type="submission" date="2015-03" db="EMBL/GenBank/DDBJ databases">
        <title>Pseudomonas fluorescens 1855-344 Genome sequencing and assembly.</title>
        <authorList>
            <person name="Eng W.W.H."/>
            <person name="Gan H.M."/>
            <person name="Savka M.A."/>
        </authorList>
    </citation>
    <scope>NUCLEOTIDE SEQUENCE [LARGE SCALE GENOMIC DNA]</scope>
    <source>
        <strain evidence="9 10">1855-344</strain>
    </source>
</reference>
<evidence type="ECO:0000256" key="7">
    <source>
        <dbReference type="ARBA" id="ARBA00048696"/>
    </source>
</evidence>
<organism evidence="9 10">
    <name type="scientific">Pseudomonas kilonensis</name>
    <dbReference type="NCBI Taxonomy" id="132476"/>
    <lineage>
        <taxon>Bacteria</taxon>
        <taxon>Pseudomonadati</taxon>
        <taxon>Pseudomonadota</taxon>
        <taxon>Gammaproteobacteria</taxon>
        <taxon>Pseudomonadales</taxon>
        <taxon>Pseudomonadaceae</taxon>
        <taxon>Pseudomonas</taxon>
    </lineage>
</organism>
<keyword evidence="2" id="KW-0548">Nucleotidyltransferase</keyword>
<evidence type="ECO:0000256" key="6">
    <source>
        <dbReference type="ARBA" id="ARBA00047939"/>
    </source>
</evidence>
<evidence type="ECO:0000313" key="9">
    <source>
        <dbReference type="EMBL" id="KKA05773.1"/>
    </source>
</evidence>
<keyword evidence="4" id="KW-0067">ATP-binding</keyword>
<name>A0A0F4XKB7_9PSED</name>
<accession>A0A0F4XKB7</accession>
<evidence type="ECO:0000256" key="5">
    <source>
        <dbReference type="ARBA" id="ARBA00034531"/>
    </source>
</evidence>
<sequence>MPDKYGVGEDAYCYPGSTVLRNKLDIRDEPTLSEAEQQLSAIAADNVEFSPPPYSLAYLQNIHRILFSDLFEWAGELRTVGMSKQSTRFCQPEYMEKEANKIIAKMAAANWFEGMERAELIVAVAEAYSDINVVHPFREGNGRAQRILFEHLIMNAGFEISWWGIEKDEWIYANIAAYNGVMEPMEQVFEKCIGQAIQA</sequence>
<comment type="catalytic activity">
    <reaction evidence="7">
        <text>L-tyrosyl-[protein] + ATP = O-(5'-adenylyl)-L-tyrosyl-[protein] + diphosphate</text>
        <dbReference type="Rhea" id="RHEA:54288"/>
        <dbReference type="Rhea" id="RHEA-COMP:10136"/>
        <dbReference type="Rhea" id="RHEA-COMP:13846"/>
        <dbReference type="ChEBI" id="CHEBI:30616"/>
        <dbReference type="ChEBI" id="CHEBI:33019"/>
        <dbReference type="ChEBI" id="CHEBI:46858"/>
        <dbReference type="ChEBI" id="CHEBI:83624"/>
        <dbReference type="EC" id="2.7.7.108"/>
    </reaction>
</comment>
<gene>
    <name evidence="9" type="ORF">VP02_21015</name>
</gene>
<evidence type="ECO:0000256" key="2">
    <source>
        <dbReference type="ARBA" id="ARBA00022695"/>
    </source>
</evidence>
<dbReference type="PROSITE" id="PS51459">
    <property type="entry name" value="FIDO"/>
    <property type="match status" value="1"/>
</dbReference>
<dbReference type="Proteomes" id="UP000033662">
    <property type="component" value="Unassembled WGS sequence"/>
</dbReference>
<dbReference type="SUPFAM" id="SSF140931">
    <property type="entry name" value="Fic-like"/>
    <property type="match status" value="1"/>
</dbReference>
<keyword evidence="9" id="KW-0132">Cell division</keyword>
<evidence type="ECO:0000256" key="3">
    <source>
        <dbReference type="ARBA" id="ARBA00022741"/>
    </source>
</evidence>
<evidence type="ECO:0000256" key="4">
    <source>
        <dbReference type="ARBA" id="ARBA00022840"/>
    </source>
</evidence>
<dbReference type="PANTHER" id="PTHR39560:SF1">
    <property type="entry name" value="PROTEIN ADENYLYLTRANSFERASE FIC-RELATED"/>
    <property type="match status" value="1"/>
</dbReference>
<feature type="domain" description="Fido" evidence="8">
    <location>
        <begin position="54"/>
        <end position="191"/>
    </location>
</feature>
<dbReference type="EMBL" id="JZXC01000023">
    <property type="protein sequence ID" value="KKA05773.1"/>
    <property type="molecule type" value="Genomic_DNA"/>
</dbReference>
<dbReference type="InterPro" id="IPR036597">
    <property type="entry name" value="Fido-like_dom_sf"/>
</dbReference>